<keyword evidence="3" id="KW-1185">Reference proteome</keyword>
<reference evidence="2" key="2">
    <citation type="journal article" date="2022" name="Hortic Res">
        <title>The genome of Dioscorea zingiberensis sheds light on the biosynthesis, origin and evolution of the medicinally important diosgenin saponins.</title>
        <authorList>
            <person name="Li Y."/>
            <person name="Tan C."/>
            <person name="Li Z."/>
            <person name="Guo J."/>
            <person name="Li S."/>
            <person name="Chen X."/>
            <person name="Wang C."/>
            <person name="Dai X."/>
            <person name="Yang H."/>
            <person name="Song W."/>
            <person name="Hou L."/>
            <person name="Xu J."/>
            <person name="Tong Z."/>
            <person name="Xu A."/>
            <person name="Yuan X."/>
            <person name="Wang W."/>
            <person name="Yang Q."/>
            <person name="Chen L."/>
            <person name="Sun Z."/>
            <person name="Wang K."/>
            <person name="Pan B."/>
            <person name="Chen J."/>
            <person name="Bao Y."/>
            <person name="Liu F."/>
            <person name="Qi X."/>
            <person name="Gang D.R."/>
            <person name="Wen J."/>
            <person name="Li J."/>
        </authorList>
    </citation>
    <scope>NUCLEOTIDE SEQUENCE</scope>
    <source>
        <strain evidence="2">Dzin_1.0</strain>
    </source>
</reference>
<feature type="compositionally biased region" description="Low complexity" evidence="1">
    <location>
        <begin position="1"/>
        <end position="13"/>
    </location>
</feature>
<organism evidence="2 3">
    <name type="scientific">Dioscorea zingiberensis</name>
    <dbReference type="NCBI Taxonomy" id="325984"/>
    <lineage>
        <taxon>Eukaryota</taxon>
        <taxon>Viridiplantae</taxon>
        <taxon>Streptophyta</taxon>
        <taxon>Embryophyta</taxon>
        <taxon>Tracheophyta</taxon>
        <taxon>Spermatophyta</taxon>
        <taxon>Magnoliopsida</taxon>
        <taxon>Liliopsida</taxon>
        <taxon>Dioscoreales</taxon>
        <taxon>Dioscoreaceae</taxon>
        <taxon>Dioscorea</taxon>
    </lineage>
</organism>
<gene>
    <name evidence="2" type="ORF">J5N97_026073</name>
</gene>
<feature type="region of interest" description="Disordered" evidence="1">
    <location>
        <begin position="1"/>
        <end position="26"/>
    </location>
</feature>
<evidence type="ECO:0000313" key="2">
    <source>
        <dbReference type="EMBL" id="KAJ0964935.1"/>
    </source>
</evidence>
<dbReference type="EMBL" id="JAGGNH010000008">
    <property type="protein sequence ID" value="KAJ0964935.1"/>
    <property type="molecule type" value="Genomic_DNA"/>
</dbReference>
<evidence type="ECO:0000256" key="1">
    <source>
        <dbReference type="SAM" id="MobiDB-lite"/>
    </source>
</evidence>
<dbReference type="OrthoDB" id="45251at2759"/>
<sequence length="171" mass="18707">MRGMGRKGSSSSRGAHDISAPMASHHQPLSHIGCPVGGSSSFSAYIPCASRGATPDGGPTMAASGIPTPQVDNLAVSTRLGRVHITLVNGVLYPSDVCARRITTIFKERLDENKHCWKNVSMETKEFYWNEFQDHYLQLEDQASPTQEGGGEPPVVDKVHYLWSYRLGLHN</sequence>
<protein>
    <submittedName>
        <fullName evidence="2">Uncharacterized protein</fullName>
    </submittedName>
</protein>
<dbReference type="Proteomes" id="UP001085076">
    <property type="component" value="Miscellaneous, Linkage group lg08"/>
</dbReference>
<dbReference type="AlphaFoldDB" id="A0A9D5H6G9"/>
<comment type="caution">
    <text evidence="2">The sequence shown here is derived from an EMBL/GenBank/DDBJ whole genome shotgun (WGS) entry which is preliminary data.</text>
</comment>
<proteinExistence type="predicted"/>
<name>A0A9D5H6G9_9LILI</name>
<evidence type="ECO:0000313" key="3">
    <source>
        <dbReference type="Proteomes" id="UP001085076"/>
    </source>
</evidence>
<accession>A0A9D5H6G9</accession>
<reference evidence="2" key="1">
    <citation type="submission" date="2021-03" db="EMBL/GenBank/DDBJ databases">
        <authorList>
            <person name="Li Z."/>
            <person name="Yang C."/>
        </authorList>
    </citation>
    <scope>NUCLEOTIDE SEQUENCE</scope>
    <source>
        <strain evidence="2">Dzin_1.0</strain>
        <tissue evidence="2">Leaf</tissue>
    </source>
</reference>